<dbReference type="Gene3D" id="3.30.70.330">
    <property type="match status" value="2"/>
</dbReference>
<proteinExistence type="predicted"/>
<name>A0A8S3ZI32_9EUPU</name>
<feature type="region of interest" description="Disordered" evidence="3">
    <location>
        <begin position="1"/>
        <end position="41"/>
    </location>
</feature>
<dbReference type="InterPro" id="IPR012677">
    <property type="entry name" value="Nucleotide-bd_a/b_plait_sf"/>
</dbReference>
<dbReference type="AlphaFoldDB" id="A0A8S3ZI32"/>
<organism evidence="5 6">
    <name type="scientific">Candidula unifasciata</name>
    <dbReference type="NCBI Taxonomy" id="100452"/>
    <lineage>
        <taxon>Eukaryota</taxon>
        <taxon>Metazoa</taxon>
        <taxon>Spiralia</taxon>
        <taxon>Lophotrochozoa</taxon>
        <taxon>Mollusca</taxon>
        <taxon>Gastropoda</taxon>
        <taxon>Heterobranchia</taxon>
        <taxon>Euthyneura</taxon>
        <taxon>Panpulmonata</taxon>
        <taxon>Eupulmonata</taxon>
        <taxon>Stylommatophora</taxon>
        <taxon>Helicina</taxon>
        <taxon>Helicoidea</taxon>
        <taxon>Geomitridae</taxon>
        <taxon>Candidula</taxon>
    </lineage>
</organism>
<comment type="caution">
    <text evidence="5">The sequence shown here is derived from an EMBL/GenBank/DDBJ whole genome shotgun (WGS) entry which is preliminary data.</text>
</comment>
<protein>
    <recommendedName>
        <fullName evidence="4">RRM domain-containing protein</fullName>
    </recommendedName>
</protein>
<feature type="non-terminal residue" evidence="5">
    <location>
        <position position="1"/>
    </location>
</feature>
<evidence type="ECO:0000313" key="5">
    <source>
        <dbReference type="EMBL" id="CAG5127525.1"/>
    </source>
</evidence>
<evidence type="ECO:0000256" key="1">
    <source>
        <dbReference type="ARBA" id="ARBA00022884"/>
    </source>
</evidence>
<dbReference type="FunFam" id="3.30.70.330:FF:000034">
    <property type="entry name" value="heterogeneous nuclear ribonucleoprotein M isoform X1"/>
    <property type="match status" value="1"/>
</dbReference>
<dbReference type="InterPro" id="IPR035979">
    <property type="entry name" value="RBD_domain_sf"/>
</dbReference>
<feature type="non-terminal residue" evidence="5">
    <location>
        <position position="472"/>
    </location>
</feature>
<feature type="domain" description="RRM" evidence="4">
    <location>
        <begin position="175"/>
        <end position="252"/>
    </location>
</feature>
<dbReference type="PANTHER" id="PTHR23003:SF3">
    <property type="entry name" value="FI21236P1-RELATED"/>
    <property type="match status" value="1"/>
</dbReference>
<dbReference type="Pfam" id="PF00076">
    <property type="entry name" value="RRM_1"/>
    <property type="match status" value="2"/>
</dbReference>
<feature type="compositionally biased region" description="Basic and acidic residues" evidence="3">
    <location>
        <begin position="1"/>
        <end position="12"/>
    </location>
</feature>
<evidence type="ECO:0000256" key="3">
    <source>
        <dbReference type="SAM" id="MobiDB-lite"/>
    </source>
</evidence>
<keyword evidence="1 2" id="KW-0694">RNA-binding</keyword>
<evidence type="ECO:0000259" key="4">
    <source>
        <dbReference type="PROSITE" id="PS50102"/>
    </source>
</evidence>
<evidence type="ECO:0000313" key="6">
    <source>
        <dbReference type="Proteomes" id="UP000678393"/>
    </source>
</evidence>
<dbReference type="InterPro" id="IPR050374">
    <property type="entry name" value="RRT5_SRSF_SR"/>
</dbReference>
<dbReference type="GO" id="GO:0005634">
    <property type="term" value="C:nucleus"/>
    <property type="evidence" value="ECO:0007669"/>
    <property type="project" value="TreeGrafter"/>
</dbReference>
<evidence type="ECO:0000256" key="2">
    <source>
        <dbReference type="PROSITE-ProRule" id="PRU00176"/>
    </source>
</evidence>
<dbReference type="GO" id="GO:0005737">
    <property type="term" value="C:cytoplasm"/>
    <property type="evidence" value="ECO:0007669"/>
    <property type="project" value="TreeGrafter"/>
</dbReference>
<sequence length="472" mass="50309">MEDIKEERERSSSHSPRQSRSRSRSRSPKKNTNDHQRPFMGGRRVIVRNIPYEVRWQELKDLFRKDVGDVTYVEMLETPDGKSKGVAVVEFKDPEHAKKAIEDFHQKKIKDRAIIVREEREKDRQEFLQHKNMKDGIGLGPGMGGGGMGHGVPGIPPGISPHILQQLGIEGPITSTVFVANLDYKVTWWKLKDVFKLAGNVLKAEIKEDKNGQSRGMGIVMFEHPMEAIQAVSMFNGQVLYDRSMIVRIDKGGPDQEKLKLPSGLKSIGMGLGSGGAPLTNISHFGNNLGMCGGGGLVGLGNLGGGNSGLGLLGPGGNDLGLGMGGLGFGGSGGLGMGGFGGSDMGYGGLGGSSKLGALSDHYSGSYNGSGNLSGLGGLGPSLSSLSAGLGGYGGIGDRLGMGDSLGLSRDRLAMERLAGMGGFDRISDRLRDGYGIIDDRRKPRNDSCTVIVKNLPYSANWQALKEHFRDV</sequence>
<dbReference type="InterPro" id="IPR000504">
    <property type="entry name" value="RRM_dom"/>
</dbReference>
<dbReference type="Proteomes" id="UP000678393">
    <property type="component" value="Unassembled WGS sequence"/>
</dbReference>
<dbReference type="GO" id="GO:0003729">
    <property type="term" value="F:mRNA binding"/>
    <property type="evidence" value="ECO:0007669"/>
    <property type="project" value="TreeGrafter"/>
</dbReference>
<reference evidence="5" key="1">
    <citation type="submission" date="2021-04" db="EMBL/GenBank/DDBJ databases">
        <authorList>
            <consortium name="Molecular Ecology Group"/>
        </authorList>
    </citation>
    <scope>NUCLEOTIDE SEQUENCE</scope>
</reference>
<accession>A0A8S3ZI32</accession>
<feature type="domain" description="RRM" evidence="4">
    <location>
        <begin position="43"/>
        <end position="121"/>
    </location>
</feature>
<keyword evidence="6" id="KW-1185">Reference proteome</keyword>
<feature type="compositionally biased region" description="Basic residues" evidence="3">
    <location>
        <begin position="17"/>
        <end position="29"/>
    </location>
</feature>
<dbReference type="GO" id="GO:1990904">
    <property type="term" value="C:ribonucleoprotein complex"/>
    <property type="evidence" value="ECO:0007669"/>
    <property type="project" value="TreeGrafter"/>
</dbReference>
<dbReference type="EMBL" id="CAJHNH020002713">
    <property type="protein sequence ID" value="CAG5127525.1"/>
    <property type="molecule type" value="Genomic_DNA"/>
</dbReference>
<dbReference type="PANTHER" id="PTHR23003">
    <property type="entry name" value="RNA RECOGNITION MOTIF RRM DOMAIN CONTAINING PROTEIN"/>
    <property type="match status" value="1"/>
</dbReference>
<dbReference type="SUPFAM" id="SSF54928">
    <property type="entry name" value="RNA-binding domain, RBD"/>
    <property type="match status" value="2"/>
</dbReference>
<dbReference type="PROSITE" id="PS50102">
    <property type="entry name" value="RRM"/>
    <property type="match status" value="2"/>
</dbReference>
<dbReference type="OrthoDB" id="610462at2759"/>
<dbReference type="SMART" id="SM00360">
    <property type="entry name" value="RRM"/>
    <property type="match status" value="2"/>
</dbReference>
<gene>
    <name evidence="5" type="ORF">CUNI_LOCUS13083</name>
</gene>